<dbReference type="SMART" id="SM00950">
    <property type="entry name" value="Piwi"/>
    <property type="match status" value="1"/>
</dbReference>
<dbReference type="Pfam" id="PF23278">
    <property type="entry name" value="Piwi_N"/>
    <property type="match status" value="1"/>
</dbReference>
<gene>
    <name evidence="10" type="ORF">APZ42_018783</name>
</gene>
<protein>
    <submittedName>
        <fullName evidence="10">Piwi 1-like protein</fullName>
    </submittedName>
</protein>
<accession>A0A164YUA8</accession>
<dbReference type="Gene3D" id="2.170.260.10">
    <property type="entry name" value="paz domain"/>
    <property type="match status" value="1"/>
</dbReference>
<dbReference type="PROSITE" id="PS50821">
    <property type="entry name" value="PAZ"/>
    <property type="match status" value="1"/>
</dbReference>
<dbReference type="InterPro" id="IPR012337">
    <property type="entry name" value="RNaseH-like_sf"/>
</dbReference>
<dbReference type="InterPro" id="IPR003165">
    <property type="entry name" value="Piwi"/>
</dbReference>
<dbReference type="SUPFAM" id="SSF101690">
    <property type="entry name" value="PAZ domain"/>
    <property type="match status" value="1"/>
</dbReference>
<dbReference type="GO" id="GO:0003723">
    <property type="term" value="F:RNA binding"/>
    <property type="evidence" value="ECO:0007669"/>
    <property type="project" value="UniProtKB-KW"/>
</dbReference>
<sequence>MSDQDSRGRARGRSRGLRGDSASDDSVRRPREHGTAPYTTQPPHHAGRAGSREHIPEEPEQRPSSQPRSGSGGRASSFTREAPQERSVVPHGRASFHGGAAAQPQASTSRAPAPGAGPSIREGATVGGRGASRFREQRESVIVTRPSADFDKLGRIGQHVPLTSNYFELIKRPDMHLLQYRVDFTPDVDHIGARKALIRVHEATLGKYLFDGTLLYNINRLPQPLELFSKRLSDNSDVAISFRLVGEIHKEDATYTTVMNIILRRCLGMLNLTLWKRDYYDPASATEIPQHFLNIWPGYVTTIRHHEEGFLLGVEIIHRVLRRDTALDVMNKIRQAGGDFQAMCSAEMLGKIVMTHYNKRTYRIDDLDYTKNPQSTFHLRKEDRDISYLEYYKKRYNIDVRQPTQPLLVSRPTRRDANRGDDQPIYLIPELCGMTGLTDDQKYEWFVVLLIFYLKNFGLMRDVGNITRVTPDKRVESLMKFRRRLADNPDIQKELQSWGLDFAANVVRIDARIIPPQTIQQGGNSFPTQEGDWSRNIQRSRMCVSVELRDWILFTPAQMSHEVRPFVEMIQNVGRSQGFDVPDPIVVQMQADRTSNYVDAIRSECSRREFSLIFCVLRSARADTYSSIKKLTCAEFGIPSQVITGRNIKGVQGKLMSIATKVMIQIASKLGAEPWRVLVPSTKWMVIGYDTYHDARQRKAVGAFVASINPSFSRYYSSVKIHENNEEISPSFKDHLFGALKAFYIVNEKTLPGAIIVYRDGVGAGDIPRLKDTEIAALKDACSEAGTRTNYMGNGIYNPPIAFIVVSKRINTRFFNMDGRCPSNPVCGTVVDNKVTLQERFDFFLVSQKVTQGTVSPTSYNIVEDQTGITPDIHQRLAYALTHLYYNWPGTLRIPAPIQYAHKLAYLVGESIMQQPHDSLSKLPYYL</sequence>
<dbReference type="CDD" id="cd04658">
    <property type="entry name" value="Piwi_piwi-like_Euk"/>
    <property type="match status" value="1"/>
</dbReference>
<evidence type="ECO:0000256" key="7">
    <source>
        <dbReference type="SAM" id="MobiDB-lite"/>
    </source>
</evidence>
<dbReference type="SUPFAM" id="SSF53098">
    <property type="entry name" value="Ribonuclease H-like"/>
    <property type="match status" value="1"/>
</dbReference>
<dbReference type="SMART" id="SM00949">
    <property type="entry name" value="PAZ"/>
    <property type="match status" value="1"/>
</dbReference>
<dbReference type="InterPro" id="IPR036397">
    <property type="entry name" value="RNaseH_sf"/>
</dbReference>
<evidence type="ECO:0000259" key="9">
    <source>
        <dbReference type="PROSITE" id="PS50822"/>
    </source>
</evidence>
<dbReference type="EMBL" id="LRGB01000868">
    <property type="protein sequence ID" value="KZS15611.1"/>
    <property type="molecule type" value="Genomic_DNA"/>
</dbReference>
<feature type="compositionally biased region" description="Basic and acidic residues" evidence="7">
    <location>
        <begin position="25"/>
        <end position="34"/>
    </location>
</feature>
<dbReference type="OrthoDB" id="445936at2759"/>
<dbReference type="Pfam" id="PF02170">
    <property type="entry name" value="PAZ"/>
    <property type="match status" value="1"/>
</dbReference>
<name>A0A164YUA8_9CRUS</name>
<dbReference type="GO" id="GO:0034587">
    <property type="term" value="P:piRNA processing"/>
    <property type="evidence" value="ECO:0007669"/>
    <property type="project" value="UniProtKB-ARBA"/>
</dbReference>
<dbReference type="CDD" id="cd02845">
    <property type="entry name" value="PAZ_piwi_like"/>
    <property type="match status" value="1"/>
</dbReference>
<dbReference type="InterPro" id="IPR036085">
    <property type="entry name" value="PAZ_dom_sf"/>
</dbReference>
<dbReference type="GO" id="GO:0005737">
    <property type="term" value="C:cytoplasm"/>
    <property type="evidence" value="ECO:0007669"/>
    <property type="project" value="UniProtKB-SubCell"/>
</dbReference>
<evidence type="ECO:0000256" key="3">
    <source>
        <dbReference type="ARBA" id="ARBA00022490"/>
    </source>
</evidence>
<evidence type="ECO:0000256" key="6">
    <source>
        <dbReference type="ARBA" id="ARBA00038291"/>
    </source>
</evidence>
<dbReference type="Gene3D" id="3.30.420.10">
    <property type="entry name" value="Ribonuclease H-like superfamily/Ribonuclease H"/>
    <property type="match status" value="1"/>
</dbReference>
<feature type="domain" description="Piwi" evidence="9">
    <location>
        <begin position="612"/>
        <end position="913"/>
    </location>
</feature>
<dbReference type="Pfam" id="PF02171">
    <property type="entry name" value="Piwi"/>
    <property type="match status" value="1"/>
</dbReference>
<keyword evidence="5" id="KW-0943">RNA-mediated gene silencing</keyword>
<keyword evidence="11" id="KW-1185">Reference proteome</keyword>
<evidence type="ECO:0000256" key="2">
    <source>
        <dbReference type="ARBA" id="ARBA00022473"/>
    </source>
</evidence>
<dbReference type="FunFam" id="2.170.260.10:FF:000003">
    <property type="entry name" value="Piwi-like RNA-mediated gene silencing 2"/>
    <property type="match status" value="1"/>
</dbReference>
<organism evidence="10 11">
    <name type="scientific">Daphnia magna</name>
    <dbReference type="NCBI Taxonomy" id="35525"/>
    <lineage>
        <taxon>Eukaryota</taxon>
        <taxon>Metazoa</taxon>
        <taxon>Ecdysozoa</taxon>
        <taxon>Arthropoda</taxon>
        <taxon>Crustacea</taxon>
        <taxon>Branchiopoda</taxon>
        <taxon>Diplostraca</taxon>
        <taxon>Cladocera</taxon>
        <taxon>Anomopoda</taxon>
        <taxon>Daphniidae</taxon>
        <taxon>Daphnia</taxon>
    </lineage>
</organism>
<keyword evidence="4" id="KW-0694">RNA-binding</keyword>
<dbReference type="PANTHER" id="PTHR22891">
    <property type="entry name" value="EUKARYOTIC TRANSLATION INITIATION FACTOR 2C"/>
    <property type="match status" value="1"/>
</dbReference>
<proteinExistence type="inferred from homology"/>
<comment type="subcellular location">
    <subcellularLocation>
        <location evidence="1">Cytoplasm</location>
    </subcellularLocation>
</comment>
<dbReference type="AlphaFoldDB" id="A0A164YUA8"/>
<feature type="domain" description="PAZ" evidence="8">
    <location>
        <begin position="325"/>
        <end position="436"/>
    </location>
</feature>
<comment type="caution">
    <text evidence="10">The sequence shown here is derived from an EMBL/GenBank/DDBJ whole genome shotgun (WGS) entry which is preliminary data.</text>
</comment>
<evidence type="ECO:0000313" key="11">
    <source>
        <dbReference type="Proteomes" id="UP000076858"/>
    </source>
</evidence>
<evidence type="ECO:0000256" key="1">
    <source>
        <dbReference type="ARBA" id="ARBA00004496"/>
    </source>
</evidence>
<feature type="compositionally biased region" description="Basic and acidic residues" evidence="7">
    <location>
        <begin position="50"/>
        <end position="61"/>
    </location>
</feature>
<evidence type="ECO:0000259" key="8">
    <source>
        <dbReference type="PROSITE" id="PS50821"/>
    </source>
</evidence>
<evidence type="ECO:0000256" key="5">
    <source>
        <dbReference type="ARBA" id="ARBA00023158"/>
    </source>
</evidence>
<dbReference type="InterPro" id="IPR003100">
    <property type="entry name" value="PAZ_dom"/>
</dbReference>
<evidence type="ECO:0000256" key="4">
    <source>
        <dbReference type="ARBA" id="ARBA00022884"/>
    </source>
</evidence>
<feature type="region of interest" description="Disordered" evidence="7">
    <location>
        <begin position="1"/>
        <end position="138"/>
    </location>
</feature>
<feature type="compositionally biased region" description="Low complexity" evidence="7">
    <location>
        <begin position="62"/>
        <end position="77"/>
    </location>
</feature>
<dbReference type="Gene3D" id="3.40.50.2300">
    <property type="match status" value="1"/>
</dbReference>
<keyword evidence="2" id="KW-0217">Developmental protein</keyword>
<evidence type="ECO:0000313" key="10">
    <source>
        <dbReference type="EMBL" id="KZS15611.1"/>
    </source>
</evidence>
<dbReference type="Proteomes" id="UP000076858">
    <property type="component" value="Unassembled WGS sequence"/>
</dbReference>
<keyword evidence="3" id="KW-0963">Cytoplasm</keyword>
<comment type="similarity">
    <text evidence="6">Belongs to the argonaute family. Piwi subfamily.</text>
</comment>
<dbReference type="STRING" id="35525.A0A164YUA8"/>
<dbReference type="PROSITE" id="PS50822">
    <property type="entry name" value="PIWI"/>
    <property type="match status" value="1"/>
</dbReference>
<reference evidence="10 11" key="1">
    <citation type="submission" date="2016-03" db="EMBL/GenBank/DDBJ databases">
        <title>EvidentialGene: Evidence-directed Construction of Genes on Genomes.</title>
        <authorList>
            <person name="Gilbert D.G."/>
            <person name="Choi J.-H."/>
            <person name="Mockaitis K."/>
            <person name="Colbourne J."/>
            <person name="Pfrender M."/>
        </authorList>
    </citation>
    <scope>NUCLEOTIDE SEQUENCE [LARGE SCALE GENOMIC DNA]</scope>
    <source>
        <strain evidence="10 11">Xinb3</strain>
        <tissue evidence="10">Complete organism</tissue>
    </source>
</reference>